<evidence type="ECO:0000313" key="2">
    <source>
        <dbReference type="Proteomes" id="UP001175226"/>
    </source>
</evidence>
<evidence type="ECO:0000313" key="1">
    <source>
        <dbReference type="EMBL" id="KAK0437220.1"/>
    </source>
</evidence>
<dbReference type="EMBL" id="JAUEPT010000050">
    <property type="protein sequence ID" value="KAK0437220.1"/>
    <property type="molecule type" value="Genomic_DNA"/>
</dbReference>
<protein>
    <submittedName>
        <fullName evidence="1">Uncharacterized protein</fullName>
    </submittedName>
</protein>
<feature type="non-terminal residue" evidence="1">
    <location>
        <position position="1"/>
    </location>
</feature>
<name>A0AA39J855_9AGAR</name>
<reference evidence="1" key="1">
    <citation type="submission" date="2023-06" db="EMBL/GenBank/DDBJ databases">
        <authorList>
            <consortium name="Lawrence Berkeley National Laboratory"/>
            <person name="Ahrendt S."/>
            <person name="Sahu N."/>
            <person name="Indic B."/>
            <person name="Wong-Bajracharya J."/>
            <person name="Merenyi Z."/>
            <person name="Ke H.-M."/>
            <person name="Monk M."/>
            <person name="Kocsube S."/>
            <person name="Drula E."/>
            <person name="Lipzen A."/>
            <person name="Balint B."/>
            <person name="Henrissat B."/>
            <person name="Andreopoulos B."/>
            <person name="Martin F.M."/>
            <person name="Harder C.B."/>
            <person name="Rigling D."/>
            <person name="Ford K.L."/>
            <person name="Foster G.D."/>
            <person name="Pangilinan J."/>
            <person name="Papanicolaou A."/>
            <person name="Barry K."/>
            <person name="LaButti K."/>
            <person name="Viragh M."/>
            <person name="Koriabine M."/>
            <person name="Yan M."/>
            <person name="Riley R."/>
            <person name="Champramary S."/>
            <person name="Plett K.L."/>
            <person name="Tsai I.J."/>
            <person name="Slot J."/>
            <person name="Sipos G."/>
            <person name="Plett J."/>
            <person name="Nagy L.G."/>
            <person name="Grigoriev I.V."/>
        </authorList>
    </citation>
    <scope>NUCLEOTIDE SEQUENCE</scope>
    <source>
        <strain evidence="1">FPL87.14</strain>
    </source>
</reference>
<keyword evidence="2" id="KW-1185">Reference proteome</keyword>
<proteinExistence type="predicted"/>
<organism evidence="1 2">
    <name type="scientific">Armillaria borealis</name>
    <dbReference type="NCBI Taxonomy" id="47425"/>
    <lineage>
        <taxon>Eukaryota</taxon>
        <taxon>Fungi</taxon>
        <taxon>Dikarya</taxon>
        <taxon>Basidiomycota</taxon>
        <taxon>Agaricomycotina</taxon>
        <taxon>Agaricomycetes</taxon>
        <taxon>Agaricomycetidae</taxon>
        <taxon>Agaricales</taxon>
        <taxon>Marasmiineae</taxon>
        <taxon>Physalacriaceae</taxon>
        <taxon>Armillaria</taxon>
    </lineage>
</organism>
<gene>
    <name evidence="1" type="ORF">EV421DRAFT_1829096</name>
</gene>
<comment type="caution">
    <text evidence="1">The sequence shown here is derived from an EMBL/GenBank/DDBJ whole genome shotgun (WGS) entry which is preliminary data.</text>
</comment>
<accession>A0AA39J855</accession>
<sequence length="73" mass="8321">MPSLDEATVHAEAPRSSILRIPKNSERKESEIFWVTLQPFLASCGYTLRPWYQADWAPSWQSNPKPGKFGCVL</sequence>
<dbReference type="Proteomes" id="UP001175226">
    <property type="component" value="Unassembled WGS sequence"/>
</dbReference>
<dbReference type="AlphaFoldDB" id="A0AA39J855"/>